<protein>
    <submittedName>
        <fullName evidence="1">Wsv371</fullName>
    </submittedName>
</protein>
<organism evidence="1">
    <name type="scientific">White spot syndrome virus</name>
    <name type="common">WSSV</name>
    <name type="synonym">White spot bacilliform virus</name>
    <dbReference type="NCBI Taxonomy" id="92652"/>
    <lineage>
        <taxon>Viruses</taxon>
        <taxon>Viruses incertae sedis</taxon>
        <taxon>Naldaviricetes</taxon>
        <taxon>Nimaviridae</taxon>
        <taxon>Whispovirus</taxon>
        <taxon>White spot syndrome virus</taxon>
    </lineage>
</organism>
<name>A0A2U9GI50_WSSV</name>
<proteinExistence type="predicted"/>
<reference evidence="1" key="1">
    <citation type="submission" date="2017-11" db="EMBL/GenBank/DDBJ databases">
        <authorList>
            <person name="Parrilla Taylor D.P."/>
            <person name="Vibanco-Perez N."/>
            <person name="Duran-Avelar Md.J."/>
            <person name="Gomez-Gil B."/>
            <person name="Llera-Herrera R."/>
            <person name="Vazquez-Juarez R."/>
        </authorList>
    </citation>
    <scope>NUCLEOTIDE SEQUENCE</scope>
    <source>
        <strain evidence="1">LG</strain>
    </source>
</reference>
<accession>A0A2U9GI50</accession>
<gene>
    <name evidence="1" type="primary">372</name>
</gene>
<sequence length="51" mass="5746">MVLRLAFVFERTADVSSILSNSDVEILAKVEPLRDENELIPLDLEMSITIV</sequence>
<organismHost>
    <name type="scientific">Crustacea</name>
    <name type="common">crustaceans</name>
    <dbReference type="NCBI Taxonomy" id="6657"/>
</organismHost>
<dbReference type="EMBL" id="MG432482">
    <property type="protein sequence ID" value="AWQ63861.1"/>
    <property type="molecule type" value="Genomic_DNA"/>
</dbReference>
<evidence type="ECO:0000313" key="1">
    <source>
        <dbReference type="EMBL" id="AWQ63861.1"/>
    </source>
</evidence>
<reference evidence="1" key="2">
    <citation type="journal article" name="FEMS Microbiol. Lett.">
        <title>Molecular variability and genetic structure of white spot syndrome virus strains from northwest Mexico based on the analysis of genomes.</title>
        <authorList>
            <person name="Parrilla-Taylor D.P."/>
            <person name="Vibanco-Perez N."/>
            <person name="Duran-Avelar M.J."/>
            <person name="Gomez-Gil B."/>
            <person name="Llera-Herrera R."/>
            <person name="Vazquez-Juarez R."/>
        </authorList>
    </citation>
    <scope>NUCLEOTIDE SEQUENCE</scope>
    <source>
        <strain evidence="1">LG</strain>
    </source>
</reference>